<evidence type="ECO:0000256" key="2">
    <source>
        <dbReference type="SAM" id="Phobius"/>
    </source>
</evidence>
<comment type="subcellular location">
    <subcellularLocation>
        <location evidence="1">Cell inner membrane</location>
        <topology evidence="1">Multi-pass membrane protein</topology>
    </subcellularLocation>
</comment>
<keyword evidence="1 2" id="KW-0472">Membrane</keyword>
<dbReference type="Pfam" id="PF04304">
    <property type="entry name" value="DUF454"/>
    <property type="match status" value="1"/>
</dbReference>
<evidence type="ECO:0000313" key="3">
    <source>
        <dbReference type="EMBL" id="MQX52971.1"/>
    </source>
</evidence>
<protein>
    <recommendedName>
        <fullName evidence="1">Inner membrane protein</fullName>
    </recommendedName>
</protein>
<accession>A0A6N7LXJ5</accession>
<dbReference type="PANTHER" id="PTHR35813">
    <property type="entry name" value="INNER MEMBRANE PROTEIN YBAN"/>
    <property type="match status" value="1"/>
</dbReference>
<dbReference type="InterPro" id="IPR007401">
    <property type="entry name" value="DUF454"/>
</dbReference>
<comment type="caution">
    <text evidence="3">The sequence shown here is derived from an EMBL/GenBank/DDBJ whole genome shotgun (WGS) entry which is preliminary data.</text>
</comment>
<keyword evidence="4" id="KW-1185">Reference proteome</keyword>
<keyword evidence="1" id="KW-0997">Cell inner membrane</keyword>
<name>A0A6N7LXJ5_9GAMM</name>
<keyword evidence="2" id="KW-0812">Transmembrane</keyword>
<sequence>MVRTLCWRFLAILFVVIGMVGVVVPGLPTVPFLLVAAWAGSHGWPALEQWLLEHPRYGEPLLQWRQNRAISRRAKCAASTMMLISIMIISFSGAHTAVKIAVPLMLCVTLLWLWNRPEPPKAVPEHHKA</sequence>
<dbReference type="GO" id="GO:0005886">
    <property type="term" value="C:plasma membrane"/>
    <property type="evidence" value="ECO:0007669"/>
    <property type="project" value="UniProtKB-SubCell"/>
</dbReference>
<proteinExistence type="predicted"/>
<dbReference type="AlphaFoldDB" id="A0A6N7LXJ5"/>
<gene>
    <name evidence="3" type="ORF">GFN93_06890</name>
</gene>
<dbReference type="RefSeq" id="WP_153500019.1">
    <property type="nucleotide sequence ID" value="NZ_WIRE01000001.1"/>
</dbReference>
<feature type="transmembrane region" description="Helical" evidence="2">
    <location>
        <begin position="7"/>
        <end position="26"/>
    </location>
</feature>
<evidence type="ECO:0000256" key="1">
    <source>
        <dbReference type="PIRNR" id="PIRNR016789"/>
    </source>
</evidence>
<reference evidence="3 4" key="1">
    <citation type="submission" date="2019-10" db="EMBL/GenBank/DDBJ databases">
        <title>Alcanivorax sp.PA15-N-34 draft genome sequence.</title>
        <authorList>
            <person name="Liao X."/>
            <person name="Shao Z."/>
        </authorList>
    </citation>
    <scope>NUCLEOTIDE SEQUENCE [LARGE SCALE GENOMIC DNA]</scope>
    <source>
        <strain evidence="3 4">PA15-N-34</strain>
    </source>
</reference>
<dbReference type="Proteomes" id="UP000469421">
    <property type="component" value="Unassembled WGS sequence"/>
</dbReference>
<dbReference type="PANTHER" id="PTHR35813:SF1">
    <property type="entry name" value="INNER MEMBRANE PROTEIN YBAN"/>
    <property type="match status" value="1"/>
</dbReference>
<organism evidence="3 4">
    <name type="scientific">Alcanivorax sediminis</name>
    <dbReference type="NCBI Taxonomy" id="2663008"/>
    <lineage>
        <taxon>Bacteria</taxon>
        <taxon>Pseudomonadati</taxon>
        <taxon>Pseudomonadota</taxon>
        <taxon>Gammaproteobacteria</taxon>
        <taxon>Oceanospirillales</taxon>
        <taxon>Alcanivoracaceae</taxon>
        <taxon>Alcanivorax</taxon>
    </lineage>
</organism>
<dbReference type="PIRSF" id="PIRSF016789">
    <property type="entry name" value="DUF454"/>
    <property type="match status" value="1"/>
</dbReference>
<keyword evidence="2" id="KW-1133">Transmembrane helix</keyword>
<evidence type="ECO:0000313" key="4">
    <source>
        <dbReference type="Proteomes" id="UP000469421"/>
    </source>
</evidence>
<feature type="transmembrane region" description="Helical" evidence="2">
    <location>
        <begin position="97"/>
        <end position="114"/>
    </location>
</feature>
<dbReference type="EMBL" id="WIRE01000001">
    <property type="protein sequence ID" value="MQX52971.1"/>
    <property type="molecule type" value="Genomic_DNA"/>
</dbReference>
<keyword evidence="1" id="KW-1003">Cell membrane</keyword>